<dbReference type="InterPro" id="IPR000212">
    <property type="entry name" value="DNA_helicase_UvrD/REP"/>
</dbReference>
<keyword evidence="2 15" id="KW-0547">Nucleotide-binding</keyword>
<dbReference type="InterPro" id="IPR014017">
    <property type="entry name" value="DNA_helicase_UvrD-like_C"/>
</dbReference>
<keyword evidence="9" id="KW-0234">DNA repair</keyword>
<reference evidence="18" key="1">
    <citation type="submission" date="2020-09" db="EMBL/GenBank/DDBJ databases">
        <title>A novel bacterium of genus Mangrovicoccus, isolated from South China Sea.</title>
        <authorList>
            <person name="Huang H."/>
            <person name="Mo K."/>
            <person name="Hu Y."/>
        </authorList>
    </citation>
    <scope>NUCLEOTIDE SEQUENCE</scope>
    <source>
        <strain evidence="18">HB182678</strain>
    </source>
</reference>
<dbReference type="GO" id="GO:0033202">
    <property type="term" value="C:DNA helicase complex"/>
    <property type="evidence" value="ECO:0007669"/>
    <property type="project" value="TreeGrafter"/>
</dbReference>
<protein>
    <recommendedName>
        <fullName evidence="12">DNA 3'-5' helicase</fullName>
        <ecNumber evidence="12">5.6.2.4</ecNumber>
    </recommendedName>
    <alternativeName>
        <fullName evidence="13">DNA 3'-5' helicase II</fullName>
    </alternativeName>
</protein>
<evidence type="ECO:0000313" key="18">
    <source>
        <dbReference type="EMBL" id="MBE3639922.1"/>
    </source>
</evidence>
<dbReference type="InterPro" id="IPR038726">
    <property type="entry name" value="PDDEXK_AddAB-type"/>
</dbReference>
<evidence type="ECO:0000256" key="10">
    <source>
        <dbReference type="ARBA" id="ARBA00023235"/>
    </source>
</evidence>
<evidence type="ECO:0000256" key="8">
    <source>
        <dbReference type="ARBA" id="ARBA00023125"/>
    </source>
</evidence>
<dbReference type="GO" id="GO:0003677">
    <property type="term" value="F:DNA binding"/>
    <property type="evidence" value="ECO:0007669"/>
    <property type="project" value="UniProtKB-KW"/>
</dbReference>
<dbReference type="InterPro" id="IPR014151">
    <property type="entry name" value="DNA_helicase_AddA"/>
</dbReference>
<dbReference type="NCBIfam" id="TIGR02784">
    <property type="entry name" value="addA_alphas"/>
    <property type="match status" value="1"/>
</dbReference>
<name>A0A8J6YY51_9RHOB</name>
<dbReference type="GO" id="GO:0000725">
    <property type="term" value="P:recombinational repair"/>
    <property type="evidence" value="ECO:0007669"/>
    <property type="project" value="TreeGrafter"/>
</dbReference>
<accession>A0A8J6YY51</accession>
<comment type="caution">
    <text evidence="18">The sequence shown here is derived from an EMBL/GenBank/DDBJ whole genome shotgun (WGS) entry which is preliminary data.</text>
</comment>
<keyword evidence="19" id="KW-1185">Reference proteome</keyword>
<dbReference type="PROSITE" id="PS51198">
    <property type="entry name" value="UVRD_HELICASE_ATP_BIND"/>
    <property type="match status" value="1"/>
</dbReference>
<evidence type="ECO:0000313" key="19">
    <source>
        <dbReference type="Proteomes" id="UP000609121"/>
    </source>
</evidence>
<dbReference type="PANTHER" id="PTHR11070">
    <property type="entry name" value="UVRD / RECB / PCRA DNA HELICASE FAMILY MEMBER"/>
    <property type="match status" value="1"/>
</dbReference>
<keyword evidence="8" id="KW-0238">DNA-binding</keyword>
<evidence type="ECO:0000256" key="3">
    <source>
        <dbReference type="ARBA" id="ARBA00022763"/>
    </source>
</evidence>
<evidence type="ECO:0000259" key="16">
    <source>
        <dbReference type="PROSITE" id="PS51198"/>
    </source>
</evidence>
<keyword evidence="7 15" id="KW-0067">ATP-binding</keyword>
<keyword evidence="10" id="KW-0413">Isomerase</keyword>
<proteinExistence type="predicted"/>
<gene>
    <name evidence="18" type="primary">addA</name>
    <name evidence="18" type="ORF">ICN82_17095</name>
</gene>
<keyword evidence="3" id="KW-0227">DNA damage</keyword>
<evidence type="ECO:0000256" key="1">
    <source>
        <dbReference type="ARBA" id="ARBA00022722"/>
    </source>
</evidence>
<keyword evidence="1" id="KW-0540">Nuclease</keyword>
<evidence type="ECO:0000256" key="5">
    <source>
        <dbReference type="ARBA" id="ARBA00022806"/>
    </source>
</evidence>
<evidence type="ECO:0000256" key="7">
    <source>
        <dbReference type="ARBA" id="ARBA00022840"/>
    </source>
</evidence>
<dbReference type="InterPro" id="IPR014016">
    <property type="entry name" value="UvrD-like_ATP-bd"/>
</dbReference>
<feature type="domain" description="UvrD-like helicase C-terminal" evidence="17">
    <location>
        <begin position="496"/>
        <end position="775"/>
    </location>
</feature>
<keyword evidence="5 15" id="KW-0347">Helicase</keyword>
<evidence type="ECO:0000256" key="14">
    <source>
        <dbReference type="ARBA" id="ARBA00048988"/>
    </source>
</evidence>
<dbReference type="EMBL" id="JACVXA010000063">
    <property type="protein sequence ID" value="MBE3639922.1"/>
    <property type="molecule type" value="Genomic_DNA"/>
</dbReference>
<dbReference type="InterPro" id="IPR027417">
    <property type="entry name" value="P-loop_NTPase"/>
</dbReference>
<dbReference type="Gene3D" id="3.40.50.300">
    <property type="entry name" value="P-loop containing nucleotide triphosphate hydrolases"/>
    <property type="match status" value="4"/>
</dbReference>
<keyword evidence="4 15" id="KW-0378">Hydrolase</keyword>
<dbReference type="Pfam" id="PF12705">
    <property type="entry name" value="PDDEXK_1"/>
    <property type="match status" value="1"/>
</dbReference>
<dbReference type="Proteomes" id="UP000609121">
    <property type="component" value="Unassembled WGS sequence"/>
</dbReference>
<keyword evidence="6" id="KW-0269">Exonuclease</keyword>
<evidence type="ECO:0000256" key="2">
    <source>
        <dbReference type="ARBA" id="ARBA00022741"/>
    </source>
</evidence>
<dbReference type="GO" id="GO:0004527">
    <property type="term" value="F:exonuclease activity"/>
    <property type="evidence" value="ECO:0007669"/>
    <property type="project" value="UniProtKB-KW"/>
</dbReference>
<dbReference type="EC" id="5.6.2.4" evidence="12"/>
<dbReference type="Pfam" id="PF13361">
    <property type="entry name" value="UvrD_C"/>
    <property type="match status" value="1"/>
</dbReference>
<organism evidence="18 19">
    <name type="scientific">Mangrovicoccus algicola</name>
    <dbReference type="NCBI Taxonomy" id="2771008"/>
    <lineage>
        <taxon>Bacteria</taxon>
        <taxon>Pseudomonadati</taxon>
        <taxon>Pseudomonadota</taxon>
        <taxon>Alphaproteobacteria</taxon>
        <taxon>Rhodobacterales</taxon>
        <taxon>Paracoccaceae</taxon>
        <taxon>Mangrovicoccus</taxon>
    </lineage>
</organism>
<dbReference type="Gene3D" id="3.90.320.10">
    <property type="match status" value="1"/>
</dbReference>
<evidence type="ECO:0000256" key="11">
    <source>
        <dbReference type="ARBA" id="ARBA00034617"/>
    </source>
</evidence>
<sequence>MNDATRRQIEAARPHESTWLAANAGSGKTRVLTNRVARLLLSGVAPQNILCLTYTKAAASEMQNRLFATLGEWAMRPDAELRADLQKLGETGLDEDRLLRARRLFARAIETPGGLKIQTIHSFCAALLRRFPLEAGVSPQFTEIDERTQAAMIERVVEEMADGPEAPLIDALALQMGGEDIAGLSAQILHARADFAALPDEAALWETLGLLPGQSEADLVDCAFAPGDRKLLETLVPVLLAKGGNDAKAGAVLARLAPFAPSMQLLKALEGPFLFGGNAKTPFGPKTDSFPTAPTRKLLGPETVEALNGLMGRVADARTVRLALTAAKRTQVLHRYAAALLPRVESAKQARGWLDFDDLILRTRALLTDPAVAQWVLYKLDGGIDHILVDEAQDTSPVQWDVIRLLAQEFTAGEGTRGGVARTIFVVGDKKQSIYSFQGADPREFDRMRGHFGQGLQAIGATLHSRGLAHSFRSAAAVLQAVDLTFPEVSGLGDPPEHLAFKDRLPGRVDLWPAILPEKEEGEEENADGWDPVDRLDPESPTAQLSQAVAQEVRALVDGAHLPEGDGTGRRIHEGDILILFRRRGALFFETMRALKAEGLEVAGADRIRLGEELAVRDLLALLAFLALPEDDLSLAAALRSPIFGWTEDDLFRLAHPRPAGSYLWTALRQAEAHPDTYAILDDLRNLADFRRPYDLLDRILTRHRGRARLIARLGPECEEAIDGLLQQALDYEQAEIPSLTGFLEWMAAEDVEIKRQAEAAGRAVRLMTVHGSKGLEAPVVILPDCAAFHNSGQDVLLPREGSWPAWRMSRDDLPPALAGAAEAVAAAERDERDRLLYVAMTRAERWLIVAAAGRMGQQTTWHGQVGEGLKRAGARALDTPTGQGLRLESGDWQVASPRPEEEAPEAARPALPAWLRRNASVPENALPTLAPSGLGGAKALPGEGSDTETALRTGRQVHLLLEHLAGHPAEGRAALAAALLGAGPDAAEGAALAALLGEAAAVLDHPDLAPFFAPETLAEVSLSAHLPQLGRIVHGTIDRLQVTPDAVLAVDFKTNRTLPATPGEVPEGLLRQMGAYQAMLEAVYPGRRVSTALLWTREARLMPLPHDLVMAALARATPTS</sequence>
<dbReference type="GO" id="GO:0005524">
    <property type="term" value="F:ATP binding"/>
    <property type="evidence" value="ECO:0007669"/>
    <property type="project" value="UniProtKB-UniRule"/>
</dbReference>
<feature type="domain" description="UvrD-like helicase ATP-binding" evidence="16">
    <location>
        <begin position="1"/>
        <end position="475"/>
    </location>
</feature>
<comment type="catalytic activity">
    <reaction evidence="11">
        <text>Couples ATP hydrolysis with the unwinding of duplex DNA by translocating in the 3'-5' direction.</text>
        <dbReference type="EC" id="5.6.2.4"/>
    </reaction>
</comment>
<dbReference type="PROSITE" id="PS51217">
    <property type="entry name" value="UVRD_HELICASE_CTER"/>
    <property type="match status" value="1"/>
</dbReference>
<dbReference type="Gene3D" id="1.10.486.10">
    <property type="entry name" value="PCRA, domain 4"/>
    <property type="match status" value="1"/>
</dbReference>
<evidence type="ECO:0000259" key="17">
    <source>
        <dbReference type="PROSITE" id="PS51217"/>
    </source>
</evidence>
<feature type="binding site" evidence="15">
    <location>
        <begin position="22"/>
        <end position="29"/>
    </location>
    <ligand>
        <name>ATP</name>
        <dbReference type="ChEBI" id="CHEBI:30616"/>
    </ligand>
</feature>
<evidence type="ECO:0000256" key="12">
    <source>
        <dbReference type="ARBA" id="ARBA00034808"/>
    </source>
</evidence>
<dbReference type="InterPro" id="IPR011604">
    <property type="entry name" value="PDDEXK-like_dom_sf"/>
</dbReference>
<dbReference type="GO" id="GO:0043138">
    <property type="term" value="F:3'-5' DNA helicase activity"/>
    <property type="evidence" value="ECO:0007669"/>
    <property type="project" value="UniProtKB-EC"/>
</dbReference>
<comment type="catalytic activity">
    <reaction evidence="14">
        <text>ATP + H2O = ADP + phosphate + H(+)</text>
        <dbReference type="Rhea" id="RHEA:13065"/>
        <dbReference type="ChEBI" id="CHEBI:15377"/>
        <dbReference type="ChEBI" id="CHEBI:15378"/>
        <dbReference type="ChEBI" id="CHEBI:30616"/>
        <dbReference type="ChEBI" id="CHEBI:43474"/>
        <dbReference type="ChEBI" id="CHEBI:456216"/>
        <dbReference type="EC" id="5.6.2.4"/>
    </reaction>
</comment>
<dbReference type="PANTHER" id="PTHR11070:SF2">
    <property type="entry name" value="ATP-DEPENDENT DNA HELICASE SRS2"/>
    <property type="match status" value="1"/>
</dbReference>
<evidence type="ECO:0000256" key="15">
    <source>
        <dbReference type="PROSITE-ProRule" id="PRU00560"/>
    </source>
</evidence>
<evidence type="ECO:0000256" key="9">
    <source>
        <dbReference type="ARBA" id="ARBA00023204"/>
    </source>
</evidence>
<evidence type="ECO:0000256" key="13">
    <source>
        <dbReference type="ARBA" id="ARBA00034923"/>
    </source>
</evidence>
<evidence type="ECO:0000256" key="6">
    <source>
        <dbReference type="ARBA" id="ARBA00022839"/>
    </source>
</evidence>
<dbReference type="AlphaFoldDB" id="A0A8J6YY51"/>
<evidence type="ECO:0000256" key="4">
    <source>
        <dbReference type="ARBA" id="ARBA00022801"/>
    </source>
</evidence>
<dbReference type="Pfam" id="PF00580">
    <property type="entry name" value="UvrD-helicase"/>
    <property type="match status" value="1"/>
</dbReference>
<dbReference type="SUPFAM" id="SSF52540">
    <property type="entry name" value="P-loop containing nucleoside triphosphate hydrolases"/>
    <property type="match status" value="1"/>
</dbReference>
<dbReference type="GO" id="GO:0005829">
    <property type="term" value="C:cytosol"/>
    <property type="evidence" value="ECO:0007669"/>
    <property type="project" value="TreeGrafter"/>
</dbReference>